<evidence type="ECO:0000313" key="6">
    <source>
        <dbReference type="Proteomes" id="UP001139104"/>
    </source>
</evidence>
<dbReference type="Gene3D" id="1.25.40.10">
    <property type="entry name" value="Tetratricopeptide repeat domain"/>
    <property type="match status" value="1"/>
</dbReference>
<dbReference type="InterPro" id="IPR052346">
    <property type="entry name" value="O-mannosyl-transferase_TMTC"/>
</dbReference>
<evidence type="ECO:0008006" key="7">
    <source>
        <dbReference type="Google" id="ProtNLM"/>
    </source>
</evidence>
<dbReference type="EMBL" id="JAIVFP010000001">
    <property type="protein sequence ID" value="MCI4684693.1"/>
    <property type="molecule type" value="Genomic_DNA"/>
</dbReference>
<dbReference type="PROSITE" id="PS51257">
    <property type="entry name" value="PROKAR_LIPOPROTEIN"/>
    <property type="match status" value="1"/>
</dbReference>
<evidence type="ECO:0000256" key="2">
    <source>
        <dbReference type="ARBA" id="ARBA00022803"/>
    </source>
</evidence>
<feature type="compositionally biased region" description="Polar residues" evidence="4">
    <location>
        <begin position="252"/>
        <end position="277"/>
    </location>
</feature>
<keyword evidence="1" id="KW-0677">Repeat</keyword>
<dbReference type="Proteomes" id="UP001139104">
    <property type="component" value="Unassembled WGS sequence"/>
</dbReference>
<dbReference type="PROSITE" id="PS50005">
    <property type="entry name" value="TPR"/>
    <property type="match status" value="1"/>
</dbReference>
<evidence type="ECO:0000256" key="3">
    <source>
        <dbReference type="PROSITE-ProRule" id="PRU00339"/>
    </source>
</evidence>
<comment type="caution">
    <text evidence="5">The sequence shown here is derived from an EMBL/GenBank/DDBJ whole genome shotgun (WGS) entry which is preliminary data.</text>
</comment>
<dbReference type="RefSeq" id="WP_243068579.1">
    <property type="nucleotide sequence ID" value="NZ_JAIVFK010000005.1"/>
</dbReference>
<proteinExistence type="predicted"/>
<keyword evidence="6" id="KW-1185">Reference proteome</keyword>
<dbReference type="PANTHER" id="PTHR44227:SF3">
    <property type="entry name" value="PROTEIN O-MANNOSYL-TRANSFERASE TMTC4"/>
    <property type="match status" value="1"/>
</dbReference>
<dbReference type="SUPFAM" id="SSF48452">
    <property type="entry name" value="TPR-like"/>
    <property type="match status" value="1"/>
</dbReference>
<name>A0ABS9ZAQ8_9HYPH</name>
<dbReference type="InterPro" id="IPR019734">
    <property type="entry name" value="TPR_rpt"/>
</dbReference>
<dbReference type="PANTHER" id="PTHR44227">
    <property type="match status" value="1"/>
</dbReference>
<sequence>MGAAFFKPRMLGGVAIVALLALSGCKTVNMDDITGSIGAPSRPASSSPADMMAYSEQLRRLYEAHPDNRKIAMAYAKSLRARELNDQAAAVMQNVAIKYPHDRQVLTAFGKALADDGQLQRAQSVLAQADSPDDPNWSVVNTRGSIADQLGNHQAAQEFYETALKLSPGEPSVLSNLGLSYALSRDLPRAESAMRQAAASPRADMRERQNLALVLALEGKFDEAEQVSERDLPPQQARDNVAAIRQMISQSNTWRDIQTSSPRHAQITTPSQTTTRSRMAAAGRGRILSVDQSENSAASRKMQQLSFDSVAR</sequence>
<dbReference type="Pfam" id="PF13181">
    <property type="entry name" value="TPR_8"/>
    <property type="match status" value="1"/>
</dbReference>
<feature type="region of interest" description="Disordered" evidence="4">
    <location>
        <begin position="252"/>
        <end position="312"/>
    </location>
</feature>
<organism evidence="5 6">
    <name type="scientific">Candidatus Rhodoblastus alkanivorans</name>
    <dbReference type="NCBI Taxonomy" id="2954117"/>
    <lineage>
        <taxon>Bacteria</taxon>
        <taxon>Pseudomonadati</taxon>
        <taxon>Pseudomonadota</taxon>
        <taxon>Alphaproteobacteria</taxon>
        <taxon>Hyphomicrobiales</taxon>
        <taxon>Rhodoblastaceae</taxon>
        <taxon>Rhodoblastus</taxon>
    </lineage>
</organism>
<evidence type="ECO:0000313" key="5">
    <source>
        <dbReference type="EMBL" id="MCI4684693.1"/>
    </source>
</evidence>
<evidence type="ECO:0000256" key="1">
    <source>
        <dbReference type="ARBA" id="ARBA00022737"/>
    </source>
</evidence>
<feature type="compositionally biased region" description="Polar residues" evidence="4">
    <location>
        <begin position="290"/>
        <end position="312"/>
    </location>
</feature>
<reference evidence="5" key="1">
    <citation type="journal article" date="2022" name="ISME J.">
        <title>Identification of active gaseous-alkane degraders at natural gas seeps.</title>
        <authorList>
            <person name="Farhan Ul Haque M."/>
            <person name="Hernandez M."/>
            <person name="Crombie A.T."/>
            <person name="Murrell J.C."/>
        </authorList>
    </citation>
    <scope>NUCLEOTIDE SEQUENCE</scope>
    <source>
        <strain evidence="5">PC2</strain>
    </source>
</reference>
<evidence type="ECO:0000256" key="4">
    <source>
        <dbReference type="SAM" id="MobiDB-lite"/>
    </source>
</evidence>
<keyword evidence="2 3" id="KW-0802">TPR repeat</keyword>
<dbReference type="InterPro" id="IPR011990">
    <property type="entry name" value="TPR-like_helical_dom_sf"/>
</dbReference>
<feature type="repeat" description="TPR" evidence="3">
    <location>
        <begin position="137"/>
        <end position="170"/>
    </location>
</feature>
<gene>
    <name evidence="5" type="ORF">K2U94_18290</name>
</gene>
<protein>
    <recommendedName>
        <fullName evidence="7">Tetratricopeptide repeat protein</fullName>
    </recommendedName>
</protein>
<accession>A0ABS9ZAQ8</accession>